<comment type="caution">
    <text evidence="4">The sequence shown here is derived from an EMBL/GenBank/DDBJ whole genome shotgun (WGS) entry which is preliminary data.</text>
</comment>
<evidence type="ECO:0000256" key="2">
    <source>
        <dbReference type="PROSITE-ProRule" id="PRU00703"/>
    </source>
</evidence>
<dbReference type="Proteomes" id="UP001226867">
    <property type="component" value="Unassembled WGS sequence"/>
</dbReference>
<dbReference type="PROSITE" id="PS51371">
    <property type="entry name" value="CBS"/>
    <property type="match status" value="1"/>
</dbReference>
<keyword evidence="1 2" id="KW-0129">CBS domain</keyword>
<dbReference type="InterPro" id="IPR000644">
    <property type="entry name" value="CBS_dom"/>
</dbReference>
<dbReference type="SUPFAM" id="SSF54631">
    <property type="entry name" value="CBS-domain pair"/>
    <property type="match status" value="1"/>
</dbReference>
<organism evidence="4 5">
    <name type="scientific">Variovorax ginsengisoli</name>
    <dbReference type="NCBI Taxonomy" id="363844"/>
    <lineage>
        <taxon>Bacteria</taxon>
        <taxon>Pseudomonadati</taxon>
        <taxon>Pseudomonadota</taxon>
        <taxon>Betaproteobacteria</taxon>
        <taxon>Burkholderiales</taxon>
        <taxon>Comamonadaceae</taxon>
        <taxon>Variovorax</taxon>
    </lineage>
</organism>
<dbReference type="InterPro" id="IPR044725">
    <property type="entry name" value="CBSX3_CBS_dom"/>
</dbReference>
<sequence>MKPVSELLKRRDSAAWRTEPGVAVFDALQALARFEVGALMVMTQGQLVGMFSERDYTRKIALQGRNSREVKVSEIMTPNVLTVKPTATTRECMTLMSQKRIRHLPVVDGDKVIGLLSIRDLMDDIIADHEQTIEQLTTYIQS</sequence>
<dbReference type="PANTHER" id="PTHR43080:SF2">
    <property type="entry name" value="CBS DOMAIN-CONTAINING PROTEIN"/>
    <property type="match status" value="1"/>
</dbReference>
<dbReference type="RefSeq" id="WP_307689054.1">
    <property type="nucleotide sequence ID" value="NZ_JAUSRO010000004.1"/>
</dbReference>
<evidence type="ECO:0000313" key="5">
    <source>
        <dbReference type="Proteomes" id="UP001226867"/>
    </source>
</evidence>
<dbReference type="InterPro" id="IPR046342">
    <property type="entry name" value="CBS_dom_sf"/>
</dbReference>
<dbReference type="Pfam" id="PF00571">
    <property type="entry name" value="CBS"/>
    <property type="match status" value="2"/>
</dbReference>
<dbReference type="CDD" id="cd04623">
    <property type="entry name" value="CBS_pair_bac_euk"/>
    <property type="match status" value="1"/>
</dbReference>
<accession>A0ABT9S4F1</accession>
<dbReference type="Gene3D" id="3.10.580.10">
    <property type="entry name" value="CBS-domain"/>
    <property type="match status" value="1"/>
</dbReference>
<dbReference type="InterPro" id="IPR051257">
    <property type="entry name" value="Diverse_CBS-Domain"/>
</dbReference>
<dbReference type="PANTHER" id="PTHR43080">
    <property type="entry name" value="CBS DOMAIN-CONTAINING PROTEIN CBSX3, MITOCHONDRIAL"/>
    <property type="match status" value="1"/>
</dbReference>
<evidence type="ECO:0000259" key="3">
    <source>
        <dbReference type="PROSITE" id="PS51371"/>
    </source>
</evidence>
<protein>
    <submittedName>
        <fullName evidence="4">CBS domain-containing protein</fullName>
    </submittedName>
</protein>
<reference evidence="4 5" key="1">
    <citation type="submission" date="2023-07" db="EMBL/GenBank/DDBJ databases">
        <title>Sorghum-associated microbial communities from plants grown in Nebraska, USA.</title>
        <authorList>
            <person name="Schachtman D."/>
        </authorList>
    </citation>
    <scope>NUCLEOTIDE SEQUENCE [LARGE SCALE GENOMIC DNA]</scope>
    <source>
        <strain evidence="4 5">DS1607</strain>
    </source>
</reference>
<name>A0ABT9S4F1_9BURK</name>
<dbReference type="SMART" id="SM00116">
    <property type="entry name" value="CBS"/>
    <property type="match status" value="2"/>
</dbReference>
<evidence type="ECO:0000256" key="1">
    <source>
        <dbReference type="ARBA" id="ARBA00023122"/>
    </source>
</evidence>
<proteinExistence type="predicted"/>
<keyword evidence="5" id="KW-1185">Reference proteome</keyword>
<evidence type="ECO:0000313" key="4">
    <source>
        <dbReference type="EMBL" id="MDP9899234.1"/>
    </source>
</evidence>
<dbReference type="EMBL" id="JAUSRO010000004">
    <property type="protein sequence ID" value="MDP9899234.1"/>
    <property type="molecule type" value="Genomic_DNA"/>
</dbReference>
<gene>
    <name evidence="4" type="ORF">J2W36_001479</name>
</gene>
<feature type="domain" description="CBS" evidence="3">
    <location>
        <begin position="76"/>
        <end position="131"/>
    </location>
</feature>